<dbReference type="PANTHER" id="PTHR35372:SF2">
    <property type="entry name" value="SF3 HELICASE DOMAIN-CONTAINING PROTEIN"/>
    <property type="match status" value="1"/>
</dbReference>
<sequence>MNNNYGKYRFEGLDNNTTSYEDRLDFDTEETLFSEDNEYSLEVQQRFIDQESEIESGIVESSCISEVVSSKNRLEMVNASSSFVAKYVKIEYIIYLQILDRYIIKSSNNDIYIYTEEFGYHKRLSDNELIVLIRSSMDEEQDRQISRYKLEEIIFLLKSCPDIQLDINAFDSQKNMINFRNGVLDLVQRVLIPHHPQYLFTSFIDSEYYDSNTYTGASLRNENFLSFLDFSTEEDAKKEATLQEMTGYILSNYTNAKKFFVLMGKPHSGKSVWLSILQNLIGKEHTTAMTLKQLSENRFMQARLAHSKLNISPEMNEDGPLKGTEFIKAITGGDLITADRKGQVSIEFYGKTKLIAAGNHMPKLNKRDATHAFTDRILFILFNHSVPESMRDKSLLDKILFERDYIVSWAIEGLYRLIENNFIFTESDESTQFKQQYVEEMNSVTQFVKDCCLIDLSNSDIKAHRRDLLPAYEEFCKANQIPILSKEELWREISSLGVKPGKFRINGSVPLLGFRGILLQKSF</sequence>
<evidence type="ECO:0000259" key="4">
    <source>
        <dbReference type="PROSITE" id="PS51206"/>
    </source>
</evidence>
<gene>
    <name evidence="5" type="ORF">GCM10010917_38180</name>
</gene>
<dbReference type="Pfam" id="PF08706">
    <property type="entry name" value="D5_N"/>
    <property type="match status" value="1"/>
</dbReference>
<evidence type="ECO:0000313" key="5">
    <source>
        <dbReference type="EMBL" id="GGA49275.1"/>
    </source>
</evidence>
<organism evidence="5 6">
    <name type="scientific">Paenibacillus physcomitrellae</name>
    <dbReference type="NCBI Taxonomy" id="1619311"/>
    <lineage>
        <taxon>Bacteria</taxon>
        <taxon>Bacillati</taxon>
        <taxon>Bacillota</taxon>
        <taxon>Bacilli</taxon>
        <taxon>Bacillales</taxon>
        <taxon>Paenibacillaceae</taxon>
        <taxon>Paenibacillus</taxon>
    </lineage>
</organism>
<dbReference type="InterPro" id="IPR014818">
    <property type="entry name" value="Phage/plasmid_primase_P4_C"/>
</dbReference>
<dbReference type="InterPro" id="IPR014015">
    <property type="entry name" value="Helicase_SF3_DNA-vir"/>
</dbReference>
<keyword evidence="1" id="KW-0547">Nucleotide-binding</keyword>
<dbReference type="Pfam" id="PF19263">
    <property type="entry name" value="DUF5906"/>
    <property type="match status" value="1"/>
</dbReference>
<dbReference type="PROSITE" id="PS51206">
    <property type="entry name" value="SF3_HELICASE_1"/>
    <property type="match status" value="1"/>
</dbReference>
<dbReference type="Proteomes" id="UP000609323">
    <property type="component" value="Unassembled WGS sequence"/>
</dbReference>
<name>A0ABQ1GS17_9BACL</name>
<keyword evidence="6" id="KW-1185">Reference proteome</keyword>
<dbReference type="NCBIfam" id="TIGR01613">
    <property type="entry name" value="primase_Cterm"/>
    <property type="match status" value="1"/>
</dbReference>
<dbReference type="RefSeq" id="WP_157739559.1">
    <property type="nucleotide sequence ID" value="NZ_BMHF01000019.1"/>
</dbReference>
<proteinExistence type="predicted"/>
<keyword evidence="3" id="KW-0067">ATP-binding</keyword>
<evidence type="ECO:0000313" key="6">
    <source>
        <dbReference type="Proteomes" id="UP000609323"/>
    </source>
</evidence>
<dbReference type="EMBL" id="BMHF01000019">
    <property type="protein sequence ID" value="GGA49275.1"/>
    <property type="molecule type" value="Genomic_DNA"/>
</dbReference>
<evidence type="ECO:0000256" key="3">
    <source>
        <dbReference type="ARBA" id="ARBA00022840"/>
    </source>
</evidence>
<dbReference type="SMART" id="SM00885">
    <property type="entry name" value="D5_N"/>
    <property type="match status" value="1"/>
</dbReference>
<reference evidence="6" key="1">
    <citation type="journal article" date="2019" name="Int. J. Syst. Evol. Microbiol.">
        <title>The Global Catalogue of Microorganisms (GCM) 10K type strain sequencing project: providing services to taxonomists for standard genome sequencing and annotation.</title>
        <authorList>
            <consortium name="The Broad Institute Genomics Platform"/>
            <consortium name="The Broad Institute Genome Sequencing Center for Infectious Disease"/>
            <person name="Wu L."/>
            <person name="Ma J."/>
        </authorList>
    </citation>
    <scope>NUCLEOTIDE SEQUENCE [LARGE SCALE GENOMIC DNA]</scope>
    <source>
        <strain evidence="6">CGMCC 1.15044</strain>
    </source>
</reference>
<dbReference type="InterPro" id="IPR006500">
    <property type="entry name" value="Helicase_put_C_phage/plasmid"/>
</dbReference>
<feature type="domain" description="SF3 helicase" evidence="4">
    <location>
        <begin position="237"/>
        <end position="395"/>
    </location>
</feature>
<evidence type="ECO:0000256" key="2">
    <source>
        <dbReference type="ARBA" id="ARBA00022801"/>
    </source>
</evidence>
<dbReference type="InterPro" id="IPR027417">
    <property type="entry name" value="P-loop_NTPase"/>
</dbReference>
<accession>A0ABQ1GS17</accession>
<comment type="caution">
    <text evidence="5">The sequence shown here is derived from an EMBL/GenBank/DDBJ whole genome shotgun (WGS) entry which is preliminary data.</text>
</comment>
<protein>
    <recommendedName>
        <fullName evidence="4">SF3 helicase domain-containing protein</fullName>
    </recommendedName>
</protein>
<keyword evidence="2" id="KW-0378">Hydrolase</keyword>
<dbReference type="InterPro" id="IPR045455">
    <property type="entry name" value="NrS-1_pol-like_helicase"/>
</dbReference>
<dbReference type="InterPro" id="IPR051620">
    <property type="entry name" value="ORF904-like_C"/>
</dbReference>
<evidence type="ECO:0000256" key="1">
    <source>
        <dbReference type="ARBA" id="ARBA00022741"/>
    </source>
</evidence>
<dbReference type="SUPFAM" id="SSF52540">
    <property type="entry name" value="P-loop containing nucleoside triphosphate hydrolases"/>
    <property type="match status" value="1"/>
</dbReference>
<dbReference type="Gene3D" id="3.40.50.300">
    <property type="entry name" value="P-loop containing nucleotide triphosphate hydrolases"/>
    <property type="match status" value="1"/>
</dbReference>
<dbReference type="PANTHER" id="PTHR35372">
    <property type="entry name" value="ATP BINDING PROTEIN-RELATED"/>
    <property type="match status" value="1"/>
</dbReference>